<dbReference type="Pfam" id="PF02358">
    <property type="entry name" value="Trehalose_PPase"/>
    <property type="match status" value="1"/>
</dbReference>
<name>A0A642URN4_DIURU</name>
<dbReference type="GO" id="GO:0005946">
    <property type="term" value="C:alpha,alpha-trehalose-phosphate synthase complex (UDP-forming)"/>
    <property type="evidence" value="ECO:0007669"/>
    <property type="project" value="TreeGrafter"/>
</dbReference>
<dbReference type="InterPro" id="IPR003337">
    <property type="entry name" value="Trehalose_PPase"/>
</dbReference>
<dbReference type="PANTHER" id="PTHR10788">
    <property type="entry name" value="TREHALOSE-6-PHOSPHATE SYNTHASE"/>
    <property type="match status" value="1"/>
</dbReference>
<dbReference type="Gene3D" id="3.30.70.1020">
    <property type="entry name" value="Trehalose-6-phosphate phosphatase related protein, domain 2"/>
    <property type="match status" value="1"/>
</dbReference>
<accession>A0A642URN4</accession>
<dbReference type="GO" id="GO:0003825">
    <property type="term" value="F:alpha,alpha-trehalose-phosphate synthase (UDP-forming) activity"/>
    <property type="evidence" value="ECO:0007669"/>
    <property type="project" value="TreeGrafter"/>
</dbReference>
<comment type="similarity">
    <text evidence="2">In the C-terminal section; belongs to the trehalose phosphatase family.</text>
</comment>
<dbReference type="GO" id="GO:0031505">
    <property type="term" value="P:fungal-type cell wall organization"/>
    <property type="evidence" value="ECO:0007669"/>
    <property type="project" value="TreeGrafter"/>
</dbReference>
<dbReference type="CDD" id="cd03788">
    <property type="entry name" value="GT20_TPS"/>
    <property type="match status" value="1"/>
</dbReference>
<evidence type="ECO:0000313" key="3">
    <source>
        <dbReference type="EMBL" id="KAA8904093.1"/>
    </source>
</evidence>
<sequence>MPPTRVINVLTQLPLKIEENPGSTPPYKLRRTRGTSALFSSVQYLAENPDYEQQVVAWTGEAPRLSSEERRYIESQLPERIHPVWLDDSEAGEDDTQLVKWRRYPEWALWPVFHYIQNQPSDGKAENEWWHDYVKFNEAYFHKIKSIYKPGDIIWIHDYYLLLLPQLCRTEWPDATIGFFMHAPWPSSEYFRCIPKRSALLEGVLGVNQIGFQSPSFANHFLSCCQRIDGCQLPRKNVVSSYGNITSTITLPISIDAKQTEAEAFTSAVDEKVAALKEVYGNCKIIVGRDRLDSVRGVVQKLEAFEMFLQMYKEWRGKVVLMQVSSLGYSHGDKVEDKVTELVTRINAKYGSIHFTPVLHYQMYVVKEEYLALLRCADVCLITSVRDGMNTTSLEYVVCQKDTCSPLILSEFTGTSTVLKDAILVNPWDSVGIAKQLNECLKMPMAQKQNLESRLYAEVKSNTVQKWTTSFLSKLIAAKNHENGIESRATPPLDRPLLHNNYVKAERRLFLFDYDGTLTPIVQDPNAAIPSSKLNELLRVLARDPKNEIWIISGRDQAFLDKWMGDKNVGLSAEHGCFMKDVDSEHWENLAAKFDMSWQAEVDKVFIEATEACPGCHVERKKVALTWHYRRAEDFLAAERQAKKTHALLESTVAKKYPVEVMEGKANIEVRPKFLNKGEIVKRLVLSPWGQPQDLQRPLEYNPKVMPDFVLCLGDDQTDEDMFRSLIHISQEANNRGLPQRDEKAQPLTSAYGYFPVVVGPASKQTVAPYHLHDPHQVLETLGLLAGQVSVYESPGTAVVEEEQD</sequence>
<gene>
    <name evidence="3" type="ORF">DIURU_002045</name>
</gene>
<evidence type="ECO:0000256" key="1">
    <source>
        <dbReference type="ARBA" id="ARBA00005409"/>
    </source>
</evidence>
<dbReference type="SUPFAM" id="SSF56784">
    <property type="entry name" value="HAD-like"/>
    <property type="match status" value="1"/>
</dbReference>
<dbReference type="Proteomes" id="UP000449547">
    <property type="component" value="Unassembled WGS sequence"/>
</dbReference>
<dbReference type="InterPro" id="IPR001830">
    <property type="entry name" value="Glyco_trans_20"/>
</dbReference>
<dbReference type="AlphaFoldDB" id="A0A642URN4"/>
<dbReference type="GO" id="GO:0004805">
    <property type="term" value="F:trehalose-phosphatase activity"/>
    <property type="evidence" value="ECO:0007669"/>
    <property type="project" value="TreeGrafter"/>
</dbReference>
<dbReference type="FunFam" id="3.40.50.2000:FF:000036">
    <property type="entry name" value="Alpha,alpha-trehalose-phosphate synthase subunit Tps2"/>
    <property type="match status" value="1"/>
</dbReference>
<dbReference type="InterPro" id="IPR023214">
    <property type="entry name" value="HAD_sf"/>
</dbReference>
<dbReference type="GeneID" id="54780696"/>
<evidence type="ECO:0000313" key="4">
    <source>
        <dbReference type="Proteomes" id="UP000449547"/>
    </source>
</evidence>
<protein>
    <submittedName>
        <fullName evidence="3">Uncharacterized protein</fullName>
    </submittedName>
</protein>
<reference evidence="3 4" key="1">
    <citation type="submission" date="2019-07" db="EMBL/GenBank/DDBJ databases">
        <title>Genome assembly of two rare yeast pathogens: Diutina rugosa and Trichomonascus ciferrii.</title>
        <authorList>
            <person name="Mixao V."/>
            <person name="Saus E."/>
            <person name="Hansen A."/>
            <person name="Lass-Flor C."/>
            <person name="Gabaldon T."/>
        </authorList>
    </citation>
    <scope>NUCLEOTIDE SEQUENCE [LARGE SCALE GENOMIC DNA]</scope>
    <source>
        <strain evidence="3 4">CBS 613</strain>
    </source>
</reference>
<dbReference type="VEuPathDB" id="FungiDB:DIURU_002045"/>
<dbReference type="CDD" id="cd01627">
    <property type="entry name" value="HAD_TPP"/>
    <property type="match status" value="1"/>
</dbReference>
<dbReference type="NCBIfam" id="TIGR00685">
    <property type="entry name" value="T6PP"/>
    <property type="match status" value="1"/>
</dbReference>
<dbReference type="SUPFAM" id="SSF53756">
    <property type="entry name" value="UDP-Glycosyltransferase/glycogen phosphorylase"/>
    <property type="match status" value="1"/>
</dbReference>
<dbReference type="Gene3D" id="3.40.50.2000">
    <property type="entry name" value="Glycogen Phosphorylase B"/>
    <property type="match status" value="2"/>
</dbReference>
<proteinExistence type="inferred from homology"/>
<comment type="caution">
    <text evidence="3">The sequence shown here is derived from an EMBL/GenBank/DDBJ whole genome shotgun (WGS) entry which is preliminary data.</text>
</comment>
<dbReference type="Pfam" id="PF00982">
    <property type="entry name" value="Glyco_transf_20"/>
    <property type="match status" value="1"/>
</dbReference>
<dbReference type="InterPro" id="IPR006379">
    <property type="entry name" value="HAD-SF_hydro_IIB"/>
</dbReference>
<dbReference type="NCBIfam" id="TIGR01484">
    <property type="entry name" value="HAD-SF-IIB"/>
    <property type="match status" value="1"/>
</dbReference>
<keyword evidence="4" id="KW-1185">Reference proteome</keyword>
<dbReference type="InterPro" id="IPR036412">
    <property type="entry name" value="HAD-like_sf"/>
</dbReference>
<dbReference type="PANTHER" id="PTHR10788:SF123">
    <property type="entry name" value="TREHALOSE-PHOSPHATASE"/>
    <property type="match status" value="1"/>
</dbReference>
<dbReference type="EMBL" id="SWFT01000064">
    <property type="protein sequence ID" value="KAA8904093.1"/>
    <property type="molecule type" value="Genomic_DNA"/>
</dbReference>
<dbReference type="GO" id="GO:0005829">
    <property type="term" value="C:cytosol"/>
    <property type="evidence" value="ECO:0007669"/>
    <property type="project" value="TreeGrafter"/>
</dbReference>
<dbReference type="Gene3D" id="3.40.50.1000">
    <property type="entry name" value="HAD superfamily/HAD-like"/>
    <property type="match status" value="1"/>
</dbReference>
<organism evidence="3 4">
    <name type="scientific">Diutina rugosa</name>
    <name type="common">Yeast</name>
    <name type="synonym">Candida rugosa</name>
    <dbReference type="NCBI Taxonomy" id="5481"/>
    <lineage>
        <taxon>Eukaryota</taxon>
        <taxon>Fungi</taxon>
        <taxon>Dikarya</taxon>
        <taxon>Ascomycota</taxon>
        <taxon>Saccharomycotina</taxon>
        <taxon>Pichiomycetes</taxon>
        <taxon>Debaryomycetaceae</taxon>
        <taxon>Diutina</taxon>
    </lineage>
</organism>
<dbReference type="RefSeq" id="XP_034013178.1">
    <property type="nucleotide sequence ID" value="XM_034154654.1"/>
</dbReference>
<evidence type="ECO:0000256" key="2">
    <source>
        <dbReference type="ARBA" id="ARBA00006330"/>
    </source>
</evidence>
<comment type="similarity">
    <text evidence="1">In the N-terminal section; belongs to the glycosyltransferase 20 family.</text>
</comment>
<dbReference type="GO" id="GO:0034605">
    <property type="term" value="P:cellular response to heat"/>
    <property type="evidence" value="ECO:0007669"/>
    <property type="project" value="TreeGrafter"/>
</dbReference>
<dbReference type="OMA" id="VHPMPIE"/>
<dbReference type="OrthoDB" id="755951at2759"/>
<dbReference type="GO" id="GO:0005992">
    <property type="term" value="P:trehalose biosynthetic process"/>
    <property type="evidence" value="ECO:0007669"/>
    <property type="project" value="InterPro"/>
</dbReference>